<evidence type="ECO:0000256" key="1">
    <source>
        <dbReference type="ARBA" id="ARBA00004383"/>
    </source>
</evidence>
<evidence type="ECO:0000256" key="5">
    <source>
        <dbReference type="ARBA" id="ARBA00022519"/>
    </source>
</evidence>
<protein>
    <recommendedName>
        <fullName evidence="12">TonB C-terminal domain-containing protein</fullName>
    </recommendedName>
</protein>
<feature type="compositionally biased region" description="Pro residues" evidence="10">
    <location>
        <begin position="84"/>
        <end position="105"/>
    </location>
</feature>
<feature type="transmembrane region" description="Helical" evidence="11">
    <location>
        <begin position="12"/>
        <end position="31"/>
    </location>
</feature>
<keyword evidence="5" id="KW-0997">Cell inner membrane</keyword>
<comment type="similarity">
    <text evidence="2">Belongs to the TonB family.</text>
</comment>
<keyword evidence="9 11" id="KW-0472">Membrane</keyword>
<evidence type="ECO:0000256" key="3">
    <source>
        <dbReference type="ARBA" id="ARBA00022448"/>
    </source>
</evidence>
<accession>A0A7I9VQH8</accession>
<proteinExistence type="inferred from homology"/>
<evidence type="ECO:0000256" key="9">
    <source>
        <dbReference type="ARBA" id="ARBA00023136"/>
    </source>
</evidence>
<dbReference type="GO" id="GO:0015031">
    <property type="term" value="P:protein transport"/>
    <property type="evidence" value="ECO:0007669"/>
    <property type="project" value="UniProtKB-KW"/>
</dbReference>
<comment type="caution">
    <text evidence="13">The sequence shown here is derived from an EMBL/GenBank/DDBJ whole genome shotgun (WGS) entry which is preliminary data.</text>
</comment>
<dbReference type="InterPro" id="IPR037682">
    <property type="entry name" value="TonB_C"/>
</dbReference>
<dbReference type="GO" id="GO:0030288">
    <property type="term" value="C:outer membrane-bounded periplasmic space"/>
    <property type="evidence" value="ECO:0007669"/>
    <property type="project" value="InterPro"/>
</dbReference>
<dbReference type="PANTHER" id="PTHR33446:SF2">
    <property type="entry name" value="PROTEIN TONB"/>
    <property type="match status" value="1"/>
</dbReference>
<keyword evidence="14" id="KW-1185">Reference proteome</keyword>
<keyword evidence="8 11" id="KW-1133">Transmembrane helix</keyword>
<evidence type="ECO:0000256" key="6">
    <source>
        <dbReference type="ARBA" id="ARBA00022692"/>
    </source>
</evidence>
<dbReference type="SUPFAM" id="SSF74653">
    <property type="entry name" value="TolA/TonB C-terminal domain"/>
    <property type="match status" value="1"/>
</dbReference>
<dbReference type="GO" id="GO:0005886">
    <property type="term" value="C:plasma membrane"/>
    <property type="evidence" value="ECO:0007669"/>
    <property type="project" value="UniProtKB-SubCell"/>
</dbReference>
<feature type="domain" description="TonB C-terminal" evidence="12">
    <location>
        <begin position="164"/>
        <end position="253"/>
    </location>
</feature>
<dbReference type="Proteomes" id="UP000503640">
    <property type="component" value="Unassembled WGS sequence"/>
</dbReference>
<dbReference type="EMBL" id="BJTG01000008">
    <property type="protein sequence ID" value="GEJ58611.1"/>
    <property type="molecule type" value="Genomic_DNA"/>
</dbReference>
<keyword evidence="4" id="KW-1003">Cell membrane</keyword>
<dbReference type="GO" id="GO:0055085">
    <property type="term" value="P:transmembrane transport"/>
    <property type="evidence" value="ECO:0007669"/>
    <property type="project" value="InterPro"/>
</dbReference>
<name>A0A7I9VQH8_9BACT</name>
<keyword evidence="6 11" id="KW-0812">Transmembrane</keyword>
<evidence type="ECO:0000256" key="10">
    <source>
        <dbReference type="SAM" id="MobiDB-lite"/>
    </source>
</evidence>
<dbReference type="InterPro" id="IPR051045">
    <property type="entry name" value="TonB-dependent_transducer"/>
</dbReference>
<dbReference type="RefSeq" id="WP_176067326.1">
    <property type="nucleotide sequence ID" value="NZ_BJTG01000008.1"/>
</dbReference>
<comment type="subcellular location">
    <subcellularLocation>
        <location evidence="1">Cell inner membrane</location>
        <topology evidence="1">Single-pass membrane protein</topology>
        <orientation evidence="1">Periplasmic side</orientation>
    </subcellularLocation>
</comment>
<dbReference type="Gene3D" id="3.30.1150.10">
    <property type="match status" value="1"/>
</dbReference>
<gene>
    <name evidence="13" type="ORF">AMYX_33520</name>
</gene>
<dbReference type="InterPro" id="IPR006260">
    <property type="entry name" value="TonB/TolA_C"/>
</dbReference>
<dbReference type="NCBIfam" id="TIGR01352">
    <property type="entry name" value="tonB_Cterm"/>
    <property type="match status" value="1"/>
</dbReference>
<dbReference type="GO" id="GO:0015891">
    <property type="term" value="P:siderophore transport"/>
    <property type="evidence" value="ECO:0007669"/>
    <property type="project" value="InterPro"/>
</dbReference>
<dbReference type="PANTHER" id="PTHR33446">
    <property type="entry name" value="PROTEIN TONB-RELATED"/>
    <property type="match status" value="1"/>
</dbReference>
<evidence type="ECO:0000313" key="13">
    <source>
        <dbReference type="EMBL" id="GEJ58611.1"/>
    </source>
</evidence>
<evidence type="ECO:0000256" key="7">
    <source>
        <dbReference type="ARBA" id="ARBA00022927"/>
    </source>
</evidence>
<evidence type="ECO:0000256" key="2">
    <source>
        <dbReference type="ARBA" id="ARBA00006555"/>
    </source>
</evidence>
<evidence type="ECO:0000256" key="8">
    <source>
        <dbReference type="ARBA" id="ARBA00022989"/>
    </source>
</evidence>
<organism evidence="13 14">
    <name type="scientific">Anaeromyxobacter diazotrophicus</name>
    <dbReference type="NCBI Taxonomy" id="2590199"/>
    <lineage>
        <taxon>Bacteria</taxon>
        <taxon>Pseudomonadati</taxon>
        <taxon>Myxococcota</taxon>
        <taxon>Myxococcia</taxon>
        <taxon>Myxococcales</taxon>
        <taxon>Cystobacterineae</taxon>
        <taxon>Anaeromyxobacteraceae</taxon>
        <taxon>Anaeromyxobacter</taxon>
    </lineage>
</organism>
<dbReference type="Pfam" id="PF03544">
    <property type="entry name" value="TonB_C"/>
    <property type="match status" value="1"/>
</dbReference>
<keyword evidence="7" id="KW-0653">Protein transport</keyword>
<dbReference type="PROSITE" id="PS52015">
    <property type="entry name" value="TONB_CTD"/>
    <property type="match status" value="1"/>
</dbReference>
<reference evidence="14" key="1">
    <citation type="journal article" date="2020" name="Appl. Environ. Microbiol.">
        <title>Diazotrophic Anaeromyxobacter Isolates from Soils.</title>
        <authorList>
            <person name="Masuda Y."/>
            <person name="Yamanaka H."/>
            <person name="Xu Z.X."/>
            <person name="Shiratori Y."/>
            <person name="Aono T."/>
            <person name="Amachi S."/>
            <person name="Senoo K."/>
            <person name="Itoh H."/>
        </authorList>
    </citation>
    <scope>NUCLEOTIDE SEQUENCE [LARGE SCALE GENOMIC DNA]</scope>
    <source>
        <strain evidence="14">R267</strain>
    </source>
</reference>
<feature type="region of interest" description="Disordered" evidence="10">
    <location>
        <begin position="47"/>
        <end position="144"/>
    </location>
</feature>
<evidence type="ECO:0000313" key="14">
    <source>
        <dbReference type="Proteomes" id="UP000503640"/>
    </source>
</evidence>
<evidence type="ECO:0000259" key="12">
    <source>
        <dbReference type="PROSITE" id="PS52015"/>
    </source>
</evidence>
<dbReference type="GO" id="GO:0031992">
    <property type="term" value="F:energy transducer activity"/>
    <property type="evidence" value="ECO:0007669"/>
    <property type="project" value="InterPro"/>
</dbReference>
<feature type="compositionally biased region" description="Basic and acidic residues" evidence="10">
    <location>
        <begin position="59"/>
        <end position="68"/>
    </location>
</feature>
<dbReference type="InterPro" id="IPR003538">
    <property type="entry name" value="TonB"/>
</dbReference>
<dbReference type="PRINTS" id="PR01374">
    <property type="entry name" value="TONBPROTEIN"/>
</dbReference>
<sequence>MSSRPGGLRAPAFYGASLALHGLLFAALLAVRPPAARRATPVEVELVEAPKALPAPEPPRPEPAREAPRSPPRPPRVAKLPAPREAPPPRAPPAPPPPNAPPPPDASRAAPPRIGISMESTTTAGGVAAPVGNTLYGRPPERAEDPAAVKPYRAERYAAPSQVTTLPEPLGCEIPKAEYPEEARRLGVEGEVRLRLLVDEEGRVREARVVRDPGHGFGAVAARAARAYCRFRPARKDGAAVATEIPYTIRFEL</sequence>
<evidence type="ECO:0000256" key="11">
    <source>
        <dbReference type="SAM" id="Phobius"/>
    </source>
</evidence>
<keyword evidence="3" id="KW-0813">Transport</keyword>
<dbReference type="AlphaFoldDB" id="A0A7I9VQH8"/>
<evidence type="ECO:0000256" key="4">
    <source>
        <dbReference type="ARBA" id="ARBA00022475"/>
    </source>
</evidence>